<feature type="domain" description="Peptidase S8/S53" evidence="8">
    <location>
        <begin position="24"/>
        <end position="74"/>
    </location>
</feature>
<evidence type="ECO:0000313" key="10">
    <source>
        <dbReference type="Proteomes" id="UP000652761"/>
    </source>
</evidence>
<dbReference type="InterPro" id="IPR023828">
    <property type="entry name" value="Peptidase_S8_Ser-AS"/>
</dbReference>
<keyword evidence="3" id="KW-0732">Signal</keyword>
<organism evidence="9 10">
    <name type="scientific">Colocasia esculenta</name>
    <name type="common">Wild taro</name>
    <name type="synonym">Arum esculentum</name>
    <dbReference type="NCBI Taxonomy" id="4460"/>
    <lineage>
        <taxon>Eukaryota</taxon>
        <taxon>Viridiplantae</taxon>
        <taxon>Streptophyta</taxon>
        <taxon>Embryophyta</taxon>
        <taxon>Tracheophyta</taxon>
        <taxon>Spermatophyta</taxon>
        <taxon>Magnoliopsida</taxon>
        <taxon>Liliopsida</taxon>
        <taxon>Araceae</taxon>
        <taxon>Aroideae</taxon>
        <taxon>Colocasieae</taxon>
        <taxon>Colocasia</taxon>
    </lineage>
</organism>
<dbReference type="Gene3D" id="3.40.50.200">
    <property type="entry name" value="Peptidase S8/S53 domain"/>
    <property type="match status" value="1"/>
</dbReference>
<dbReference type="Proteomes" id="UP000652761">
    <property type="component" value="Unassembled WGS sequence"/>
</dbReference>
<protein>
    <recommendedName>
        <fullName evidence="8">Peptidase S8/S53 domain-containing protein</fullName>
    </recommendedName>
</protein>
<accession>A0A843XHX8</accession>
<evidence type="ECO:0000256" key="7">
    <source>
        <dbReference type="SAM" id="MobiDB-lite"/>
    </source>
</evidence>
<dbReference type="OrthoDB" id="640735at2759"/>
<dbReference type="AlphaFoldDB" id="A0A843XHX8"/>
<evidence type="ECO:0000256" key="2">
    <source>
        <dbReference type="ARBA" id="ARBA00022670"/>
    </source>
</evidence>
<reference evidence="9" key="1">
    <citation type="submission" date="2017-07" db="EMBL/GenBank/DDBJ databases">
        <title>Taro Niue Genome Assembly and Annotation.</title>
        <authorList>
            <person name="Atibalentja N."/>
            <person name="Keating K."/>
            <person name="Fields C.J."/>
        </authorList>
    </citation>
    <scope>NUCLEOTIDE SEQUENCE</scope>
    <source>
        <strain evidence="9">Niue_2</strain>
        <tissue evidence="9">Leaf</tissue>
    </source>
</reference>
<evidence type="ECO:0000256" key="6">
    <source>
        <dbReference type="PROSITE-ProRule" id="PRU01240"/>
    </source>
</evidence>
<keyword evidence="5" id="KW-0720">Serine protease</keyword>
<comment type="similarity">
    <text evidence="1 6">Belongs to the peptidase S8 family.</text>
</comment>
<sequence>MIAPVVNILDAWTGFASPTNLDIDPRRVDFNIISGTSMSCPHASGLAALLRQAHPNWSPATIKSALVTTAYNTDNSGGVIQDLANGKESTPFVRGTSHVDPNLSLDPGLQDLIVDCSGKEIANLGDLNYPSFSVIFDPHNKVVTNRRTASATAAFGSIAWKDGVHVVRSPVAFQWTSAGLVSAIRSLPGRAMRRSNGDLVNSVGEDILMLRQEHDGGSVAKDGVMIEGEPATLLLDPGGQTESGTQGGDLKGGQQTKQVEDPRSPTKQGRTSKKAIKICSSLDNLPMEFWDRRCLFSIASAVGRPVKVDKLTLAGRKRNFARIYVEIQMDKELPRGVWINDGLGKLWQDIVYEQEEL</sequence>
<dbReference type="GO" id="GO:0004252">
    <property type="term" value="F:serine-type endopeptidase activity"/>
    <property type="evidence" value="ECO:0007669"/>
    <property type="project" value="InterPro"/>
</dbReference>
<evidence type="ECO:0000256" key="3">
    <source>
        <dbReference type="ARBA" id="ARBA00022729"/>
    </source>
</evidence>
<dbReference type="PANTHER" id="PTHR10795">
    <property type="entry name" value="PROPROTEIN CONVERTASE SUBTILISIN/KEXIN"/>
    <property type="match status" value="1"/>
</dbReference>
<evidence type="ECO:0000256" key="1">
    <source>
        <dbReference type="ARBA" id="ARBA00011073"/>
    </source>
</evidence>
<dbReference type="InterPro" id="IPR000209">
    <property type="entry name" value="Peptidase_S8/S53_dom"/>
</dbReference>
<feature type="region of interest" description="Disordered" evidence="7">
    <location>
        <begin position="233"/>
        <end position="273"/>
    </location>
</feature>
<keyword evidence="2" id="KW-0645">Protease</keyword>
<evidence type="ECO:0000256" key="4">
    <source>
        <dbReference type="ARBA" id="ARBA00022801"/>
    </source>
</evidence>
<evidence type="ECO:0000259" key="8">
    <source>
        <dbReference type="Pfam" id="PF00082"/>
    </source>
</evidence>
<dbReference type="PROSITE" id="PS00138">
    <property type="entry name" value="SUBTILASE_SER"/>
    <property type="match status" value="1"/>
</dbReference>
<dbReference type="SUPFAM" id="SSF52743">
    <property type="entry name" value="Subtilisin-like"/>
    <property type="match status" value="1"/>
</dbReference>
<evidence type="ECO:0000256" key="5">
    <source>
        <dbReference type="ARBA" id="ARBA00022825"/>
    </source>
</evidence>
<dbReference type="PROSITE" id="PS51892">
    <property type="entry name" value="SUBTILASE"/>
    <property type="match status" value="1"/>
</dbReference>
<dbReference type="GO" id="GO:0006508">
    <property type="term" value="P:proteolysis"/>
    <property type="evidence" value="ECO:0007669"/>
    <property type="project" value="UniProtKB-KW"/>
</dbReference>
<proteinExistence type="inferred from homology"/>
<dbReference type="EMBL" id="NMUH01008451">
    <property type="protein sequence ID" value="MQM18800.1"/>
    <property type="molecule type" value="Genomic_DNA"/>
</dbReference>
<name>A0A843XHX8_COLES</name>
<gene>
    <name evidence="9" type="ORF">Taro_051797</name>
</gene>
<keyword evidence="4" id="KW-0378">Hydrolase</keyword>
<dbReference type="InterPro" id="IPR036852">
    <property type="entry name" value="Peptidase_S8/S53_dom_sf"/>
</dbReference>
<dbReference type="Pfam" id="PF00082">
    <property type="entry name" value="Peptidase_S8"/>
    <property type="match status" value="1"/>
</dbReference>
<dbReference type="InterPro" id="IPR045051">
    <property type="entry name" value="SBT"/>
</dbReference>
<evidence type="ECO:0000313" key="9">
    <source>
        <dbReference type="EMBL" id="MQM18800.1"/>
    </source>
</evidence>
<comment type="caution">
    <text evidence="9">The sequence shown here is derived from an EMBL/GenBank/DDBJ whole genome shotgun (WGS) entry which is preliminary data.</text>
</comment>
<comment type="caution">
    <text evidence="6">Lacks conserved residue(s) required for the propagation of feature annotation.</text>
</comment>
<keyword evidence="10" id="KW-1185">Reference proteome</keyword>